<sequence length="50" mass="5847">NRIAEERQQTHYEKQGMNLSFQEGFDTQMWSKDSVESISFIYMCIGVLGL</sequence>
<feature type="non-terminal residue" evidence="1">
    <location>
        <position position="1"/>
    </location>
</feature>
<evidence type="ECO:0000313" key="1">
    <source>
        <dbReference type="EMBL" id="CAB4017561.1"/>
    </source>
</evidence>
<accession>A0A6S7JM30</accession>
<gene>
    <name evidence="1" type="ORF">PACLA_8A053805</name>
</gene>
<proteinExistence type="predicted"/>
<name>A0A6S7JM30_PARCT</name>
<feature type="non-terminal residue" evidence="1">
    <location>
        <position position="50"/>
    </location>
</feature>
<evidence type="ECO:0000313" key="2">
    <source>
        <dbReference type="Proteomes" id="UP001152795"/>
    </source>
</evidence>
<dbReference type="Proteomes" id="UP001152795">
    <property type="component" value="Unassembled WGS sequence"/>
</dbReference>
<protein>
    <submittedName>
        <fullName evidence="1">Uncharacterized protein</fullName>
    </submittedName>
</protein>
<organism evidence="1 2">
    <name type="scientific">Paramuricea clavata</name>
    <name type="common">Red gorgonian</name>
    <name type="synonym">Violescent sea-whip</name>
    <dbReference type="NCBI Taxonomy" id="317549"/>
    <lineage>
        <taxon>Eukaryota</taxon>
        <taxon>Metazoa</taxon>
        <taxon>Cnidaria</taxon>
        <taxon>Anthozoa</taxon>
        <taxon>Octocorallia</taxon>
        <taxon>Malacalcyonacea</taxon>
        <taxon>Plexauridae</taxon>
        <taxon>Paramuricea</taxon>
    </lineage>
</organism>
<keyword evidence="2" id="KW-1185">Reference proteome</keyword>
<comment type="caution">
    <text evidence="1">The sequence shown here is derived from an EMBL/GenBank/DDBJ whole genome shotgun (WGS) entry which is preliminary data.</text>
</comment>
<dbReference type="AlphaFoldDB" id="A0A6S7JM30"/>
<dbReference type="EMBL" id="CACRXK020009603">
    <property type="protein sequence ID" value="CAB4017561.1"/>
    <property type="molecule type" value="Genomic_DNA"/>
</dbReference>
<reference evidence="1" key="1">
    <citation type="submission" date="2020-04" db="EMBL/GenBank/DDBJ databases">
        <authorList>
            <person name="Alioto T."/>
            <person name="Alioto T."/>
            <person name="Gomez Garrido J."/>
        </authorList>
    </citation>
    <scope>NUCLEOTIDE SEQUENCE</scope>
    <source>
        <strain evidence="1">A484AB</strain>
    </source>
</reference>